<keyword evidence="1" id="KW-0472">Membrane</keyword>
<feature type="transmembrane region" description="Helical" evidence="1">
    <location>
        <begin position="352"/>
        <end position="376"/>
    </location>
</feature>
<feature type="transmembrane region" description="Helical" evidence="1">
    <location>
        <begin position="237"/>
        <end position="259"/>
    </location>
</feature>
<dbReference type="AlphaFoldDB" id="A0A891GWU9"/>
<evidence type="ECO:0000313" key="2">
    <source>
        <dbReference type="EMBL" id="QRK27504.1"/>
    </source>
</evidence>
<keyword evidence="1" id="KW-1133">Transmembrane helix</keyword>
<name>A0A891GWU9_9HYPO</name>
<feature type="transmembrane region" description="Helical" evidence="1">
    <location>
        <begin position="33"/>
        <end position="50"/>
    </location>
</feature>
<dbReference type="RefSeq" id="YP_010164156.1">
    <property type="nucleotide sequence ID" value="NC_057480.1"/>
</dbReference>
<organism evidence="2">
    <name type="scientific">Metarhizium album</name>
    <dbReference type="NCBI Taxonomy" id="92629"/>
    <lineage>
        <taxon>Eukaryota</taxon>
        <taxon>Fungi</taxon>
        <taxon>Dikarya</taxon>
        <taxon>Ascomycota</taxon>
        <taxon>Pezizomycotina</taxon>
        <taxon>Sordariomycetes</taxon>
        <taxon>Hypocreomycetidae</taxon>
        <taxon>Hypocreales</taxon>
        <taxon>Clavicipitaceae</taxon>
        <taxon>Metarhizium</taxon>
    </lineage>
</organism>
<feature type="transmembrane region" description="Helical" evidence="1">
    <location>
        <begin position="7"/>
        <end position="27"/>
    </location>
</feature>
<feature type="transmembrane region" description="Helical" evidence="1">
    <location>
        <begin position="62"/>
        <end position="80"/>
    </location>
</feature>
<feature type="transmembrane region" description="Helical" evidence="1">
    <location>
        <begin position="295"/>
        <end position="317"/>
    </location>
</feature>
<accession>A0A891GWU9</accession>
<proteinExistence type="predicted"/>
<geneLocation type="mitochondrion" evidence="2"/>
<reference evidence="2" key="2">
    <citation type="submission" date="2021-01" db="EMBL/GenBank/DDBJ databases">
        <authorList>
            <person name="Sun H.-H."/>
            <person name="Zhang S."/>
            <person name="Zhang Y.-J."/>
        </authorList>
    </citation>
    <scope>NUCLEOTIDE SEQUENCE</scope>
    <source>
        <strain evidence="2">ARSEF1941</strain>
    </source>
</reference>
<keyword evidence="2" id="KW-0496">Mitochondrion</keyword>
<keyword evidence="1" id="KW-0812">Transmembrane</keyword>
<protein>
    <submittedName>
        <fullName evidence="2">Uncharacterized protein</fullName>
    </submittedName>
</protein>
<gene>
    <name evidence="2" type="primary">orf423B</name>
</gene>
<dbReference type="GeneID" id="67267627"/>
<sequence>MLNSPKWHELFFNFSSINLFLFINNIINNSFFLNIYILTFIVSYLLFYLDDYKLSSITTFKYIQLFIFISSPLILSFYTFNKNISIDIIYNIKETSNNIHLHGHGQITLDKETGKAINQGLSTVGTQIGLGASIVGVSTAVGKAISKSSLPPLQKTGFIVGSGLIAGLGHSVISSHNRNLIATENLTKFSEGVIQTVSAENAAKTDTVVNISGSCINKFVNNTCVSPLQEILFSSEMIYYTCLGIAYLLILQLIFKFHFKDTISLKLSKIFGNNLNFKLEYYINKLIKLNKQMSLFWIWFGLLIIIFGLSIDMYSIYKLSINMDNLINVHSLLNNGLVNYKISSLNYSMKEILFYLKVANLTSIIIIIFLILQFIIKFHLDIKIKNTYIWLLILILIVSLMGSAHFYEYLYNHINDYVCIYMN</sequence>
<evidence type="ECO:0000256" key="1">
    <source>
        <dbReference type="SAM" id="Phobius"/>
    </source>
</evidence>
<reference evidence="2" key="1">
    <citation type="journal article" date="2021" name="Mitochondrial DNA Part B Resour">
        <title>Complete mitogenome of the entomopathogenic fungus Metarhizium album and phylogenetic analysis of Hypocreales.</title>
        <authorList>
            <person name="Sun H.H."/>
            <person name="Zhang Y.J."/>
            <person name="Zhang S."/>
        </authorList>
    </citation>
    <scope>NUCLEOTIDE SEQUENCE</scope>
    <source>
        <strain evidence="2">ARSEF1941</strain>
    </source>
</reference>
<feature type="transmembrane region" description="Helical" evidence="1">
    <location>
        <begin position="388"/>
        <end position="407"/>
    </location>
</feature>
<dbReference type="EMBL" id="MW448543">
    <property type="protein sequence ID" value="QRK27504.1"/>
    <property type="molecule type" value="Genomic_DNA"/>
</dbReference>